<dbReference type="GO" id="GO:0005524">
    <property type="term" value="F:ATP binding"/>
    <property type="evidence" value="ECO:0007669"/>
    <property type="project" value="UniProtKB-UniRule"/>
</dbReference>
<organism evidence="16 17">
    <name type="scientific">Thelohanellus kitauei</name>
    <name type="common">Myxosporean</name>
    <dbReference type="NCBI Taxonomy" id="669202"/>
    <lineage>
        <taxon>Eukaryota</taxon>
        <taxon>Metazoa</taxon>
        <taxon>Cnidaria</taxon>
        <taxon>Myxozoa</taxon>
        <taxon>Myxosporea</taxon>
        <taxon>Bivalvulida</taxon>
        <taxon>Platysporina</taxon>
        <taxon>Myxobolidae</taxon>
        <taxon>Thelohanellus</taxon>
    </lineage>
</organism>
<evidence type="ECO:0000256" key="7">
    <source>
        <dbReference type="ARBA" id="ARBA00022840"/>
    </source>
</evidence>
<dbReference type="Proteomes" id="UP000031668">
    <property type="component" value="Unassembled WGS sequence"/>
</dbReference>
<keyword evidence="8 12" id="KW-0324">Glycolysis</keyword>
<keyword evidence="4 12" id="KW-0808">Transferase</keyword>
<evidence type="ECO:0000256" key="3">
    <source>
        <dbReference type="ARBA" id="ARBA00009225"/>
    </source>
</evidence>
<dbReference type="Gene3D" id="3.40.367.20">
    <property type="match status" value="1"/>
</dbReference>
<keyword evidence="7 12" id="KW-0067">ATP-binding</keyword>
<dbReference type="GO" id="GO:0006006">
    <property type="term" value="P:glucose metabolic process"/>
    <property type="evidence" value="ECO:0007669"/>
    <property type="project" value="TreeGrafter"/>
</dbReference>
<evidence type="ECO:0000313" key="16">
    <source>
        <dbReference type="EMBL" id="KII61468.1"/>
    </source>
</evidence>
<feature type="domain" description="Hexokinase C-terminal" evidence="15">
    <location>
        <begin position="171"/>
        <end position="447"/>
    </location>
</feature>
<evidence type="ECO:0000256" key="5">
    <source>
        <dbReference type="ARBA" id="ARBA00022741"/>
    </source>
</evidence>
<dbReference type="GO" id="GO:0005829">
    <property type="term" value="C:cytosol"/>
    <property type="evidence" value="ECO:0007669"/>
    <property type="project" value="TreeGrafter"/>
</dbReference>
<reference evidence="16 17" key="1">
    <citation type="journal article" date="2014" name="Genome Biol. Evol.">
        <title>The genome of the myxosporean Thelohanellus kitauei shows adaptations to nutrient acquisition within its fish host.</title>
        <authorList>
            <person name="Yang Y."/>
            <person name="Xiong J."/>
            <person name="Zhou Z."/>
            <person name="Huo F."/>
            <person name="Miao W."/>
            <person name="Ran C."/>
            <person name="Liu Y."/>
            <person name="Zhang J."/>
            <person name="Feng J."/>
            <person name="Wang M."/>
            <person name="Wang M."/>
            <person name="Wang L."/>
            <person name="Yao B."/>
        </authorList>
    </citation>
    <scope>NUCLEOTIDE SEQUENCE [LARGE SCALE GENOMIC DNA]</scope>
    <source>
        <strain evidence="16">Wuqing</strain>
    </source>
</reference>
<feature type="compositionally biased region" description="Basic and acidic residues" evidence="13">
    <location>
        <begin position="349"/>
        <end position="360"/>
    </location>
</feature>
<dbReference type="PANTHER" id="PTHR19443:SF16">
    <property type="entry name" value="HEXOKINASE TYPE 1-RELATED"/>
    <property type="match status" value="1"/>
</dbReference>
<dbReference type="UniPathway" id="UPA00242"/>
<dbReference type="GO" id="GO:0006096">
    <property type="term" value="P:glycolytic process"/>
    <property type="evidence" value="ECO:0007669"/>
    <property type="project" value="UniProtKB-UniPathway"/>
</dbReference>
<sequence length="459" mass="51004">MEENQKKVSMLPAYISTVTNKLGSGSYFSLDMGGTNIRFIHIVVEDSKKLIVNRKSSQIPSYILDGECDDFCDFIAGYISVGMKEYNPSSEPINCFGLSLSFPCSQKAINHGSILKMGKAFKIKNAIGEDVISKLKKACASIDLDIKDFALINDVTGTLLYGSFEKPSTYIGLIIGTGTNSCYVEETRNVEKSSGDYSNPYMIIYTEWGAFGEDEELKEIQTDADLILDRVSANPKMQIFEKMVSGMYISELVRVILVTYKIDGILFANGVPEKLLVPYALRGEDLAIVCNHSIFVESFQKKYQYRLGDGEYDIICMVCQMVVDRAATLVAIGLNELLNKVKPIKDAKKNIGKRDNHDNNSRVQNSGSEKTSRTSEGEVIIDENLIETNILDETDDTICIAVDGSMIKYHPDYLATVTKVLKKISTIRFEFLITSDGSGKGSALAAYIMDSQKRHNHHV</sequence>
<dbReference type="SUPFAM" id="SSF53067">
    <property type="entry name" value="Actin-like ATPase domain"/>
    <property type="match status" value="2"/>
</dbReference>
<proteinExistence type="inferred from homology"/>
<dbReference type="PRINTS" id="PR00475">
    <property type="entry name" value="HEXOKINASE"/>
</dbReference>
<evidence type="ECO:0000256" key="12">
    <source>
        <dbReference type="RuleBase" id="RU362007"/>
    </source>
</evidence>
<evidence type="ECO:0000313" key="17">
    <source>
        <dbReference type="Proteomes" id="UP000031668"/>
    </source>
</evidence>
<evidence type="ECO:0000256" key="10">
    <source>
        <dbReference type="ARBA" id="ARBA00047905"/>
    </source>
</evidence>
<dbReference type="Pfam" id="PF03727">
    <property type="entry name" value="Hexokinase_2"/>
    <property type="match status" value="1"/>
</dbReference>
<dbReference type="Gene3D" id="3.30.420.40">
    <property type="match status" value="1"/>
</dbReference>
<comment type="catalytic activity">
    <reaction evidence="9">
        <text>a D-hexose + ATP = a D-hexose 6-phosphate + ADP + H(+)</text>
        <dbReference type="Rhea" id="RHEA:22740"/>
        <dbReference type="ChEBI" id="CHEBI:4194"/>
        <dbReference type="ChEBI" id="CHEBI:15378"/>
        <dbReference type="ChEBI" id="CHEBI:30616"/>
        <dbReference type="ChEBI" id="CHEBI:229467"/>
        <dbReference type="ChEBI" id="CHEBI:456216"/>
        <dbReference type="EC" id="2.7.1.1"/>
    </reaction>
    <physiologicalReaction direction="left-to-right" evidence="9">
        <dbReference type="Rhea" id="RHEA:22741"/>
    </physiologicalReaction>
</comment>
<name>A0A0C2I8A5_THEKT</name>
<dbReference type="InterPro" id="IPR022672">
    <property type="entry name" value="Hexokinase_N"/>
</dbReference>
<keyword evidence="17" id="KW-1185">Reference proteome</keyword>
<comment type="pathway">
    <text evidence="1">Carbohydrate degradation; glycolysis; D-glyceraldehyde 3-phosphate and glycerone phosphate from D-glucose: step 1/4.</text>
</comment>
<evidence type="ECO:0000256" key="8">
    <source>
        <dbReference type="ARBA" id="ARBA00023152"/>
    </source>
</evidence>
<comment type="pathway">
    <text evidence="2">Carbohydrate metabolism; hexose metabolism.</text>
</comment>
<dbReference type="GO" id="GO:0005739">
    <property type="term" value="C:mitochondrion"/>
    <property type="evidence" value="ECO:0007669"/>
    <property type="project" value="TreeGrafter"/>
</dbReference>
<dbReference type="InterPro" id="IPR022673">
    <property type="entry name" value="Hexokinase_C"/>
</dbReference>
<dbReference type="PROSITE" id="PS51748">
    <property type="entry name" value="HEXOKINASE_2"/>
    <property type="match status" value="1"/>
</dbReference>
<dbReference type="GO" id="GO:0005536">
    <property type="term" value="F:D-glucose binding"/>
    <property type="evidence" value="ECO:0007669"/>
    <property type="project" value="InterPro"/>
</dbReference>
<dbReference type="GO" id="GO:0004340">
    <property type="term" value="F:glucokinase activity"/>
    <property type="evidence" value="ECO:0007669"/>
    <property type="project" value="TreeGrafter"/>
</dbReference>
<evidence type="ECO:0000256" key="4">
    <source>
        <dbReference type="ARBA" id="ARBA00022679"/>
    </source>
</evidence>
<evidence type="ECO:0000259" key="14">
    <source>
        <dbReference type="Pfam" id="PF00349"/>
    </source>
</evidence>
<dbReference type="OMA" id="LICVIND"/>
<dbReference type="GO" id="GO:0001678">
    <property type="term" value="P:intracellular glucose homeostasis"/>
    <property type="evidence" value="ECO:0007669"/>
    <property type="project" value="InterPro"/>
</dbReference>
<keyword evidence="5 12" id="KW-0547">Nucleotide-binding</keyword>
<comment type="caution">
    <text evidence="16">The sequence shown here is derived from an EMBL/GenBank/DDBJ whole genome shotgun (WGS) entry which is preliminary data.</text>
</comment>
<evidence type="ECO:0000256" key="6">
    <source>
        <dbReference type="ARBA" id="ARBA00022777"/>
    </source>
</evidence>
<dbReference type="AlphaFoldDB" id="A0A0C2I8A5"/>
<dbReference type="EMBL" id="JWZT01005339">
    <property type="protein sequence ID" value="KII61468.1"/>
    <property type="molecule type" value="Genomic_DNA"/>
</dbReference>
<feature type="region of interest" description="Disordered" evidence="13">
    <location>
        <begin position="349"/>
        <end position="375"/>
    </location>
</feature>
<evidence type="ECO:0000256" key="2">
    <source>
        <dbReference type="ARBA" id="ARBA00005028"/>
    </source>
</evidence>
<dbReference type="GO" id="GO:0008865">
    <property type="term" value="F:fructokinase activity"/>
    <property type="evidence" value="ECO:0007669"/>
    <property type="project" value="TreeGrafter"/>
</dbReference>
<feature type="domain" description="Hexokinase N-terminal" evidence="14">
    <location>
        <begin position="4"/>
        <end position="162"/>
    </location>
</feature>
<evidence type="ECO:0000256" key="13">
    <source>
        <dbReference type="SAM" id="MobiDB-lite"/>
    </source>
</evidence>
<evidence type="ECO:0000256" key="1">
    <source>
        <dbReference type="ARBA" id="ARBA00004888"/>
    </source>
</evidence>
<evidence type="ECO:0000259" key="15">
    <source>
        <dbReference type="Pfam" id="PF03727"/>
    </source>
</evidence>
<evidence type="ECO:0000256" key="9">
    <source>
        <dbReference type="ARBA" id="ARBA00044613"/>
    </source>
</evidence>
<dbReference type="UniPathway" id="UPA00109">
    <property type="reaction ID" value="UER00180"/>
</dbReference>
<dbReference type="PANTHER" id="PTHR19443">
    <property type="entry name" value="HEXOKINASE"/>
    <property type="match status" value="1"/>
</dbReference>
<comment type="similarity">
    <text evidence="3 12">Belongs to the hexokinase family.</text>
</comment>
<dbReference type="Pfam" id="PF00349">
    <property type="entry name" value="Hexokinase_1"/>
    <property type="match status" value="1"/>
</dbReference>
<evidence type="ECO:0000256" key="11">
    <source>
        <dbReference type="ARBA" id="ARBA00048160"/>
    </source>
</evidence>
<comment type="catalytic activity">
    <reaction evidence="11">
        <text>D-glucose + ATP = D-glucose 6-phosphate + ADP + H(+)</text>
        <dbReference type="Rhea" id="RHEA:17825"/>
        <dbReference type="ChEBI" id="CHEBI:4167"/>
        <dbReference type="ChEBI" id="CHEBI:15378"/>
        <dbReference type="ChEBI" id="CHEBI:30616"/>
        <dbReference type="ChEBI" id="CHEBI:61548"/>
        <dbReference type="ChEBI" id="CHEBI:456216"/>
        <dbReference type="EC" id="2.7.1.1"/>
    </reaction>
    <physiologicalReaction direction="left-to-right" evidence="11">
        <dbReference type="Rhea" id="RHEA:17826"/>
    </physiologicalReaction>
</comment>
<accession>A0A0C2I8A5</accession>
<dbReference type="OrthoDB" id="419537at2759"/>
<dbReference type="EC" id="2.7.1.-" evidence="12"/>
<gene>
    <name evidence="16" type="ORF">RF11_12883</name>
</gene>
<dbReference type="InterPro" id="IPR043129">
    <property type="entry name" value="ATPase_NBD"/>
</dbReference>
<comment type="catalytic activity">
    <reaction evidence="10">
        <text>D-fructose + ATP = D-fructose 6-phosphate + ADP + H(+)</text>
        <dbReference type="Rhea" id="RHEA:16125"/>
        <dbReference type="ChEBI" id="CHEBI:15378"/>
        <dbReference type="ChEBI" id="CHEBI:30616"/>
        <dbReference type="ChEBI" id="CHEBI:37721"/>
        <dbReference type="ChEBI" id="CHEBI:61527"/>
        <dbReference type="ChEBI" id="CHEBI:456216"/>
        <dbReference type="EC" id="2.7.1.1"/>
    </reaction>
    <physiologicalReaction direction="left-to-right" evidence="10">
        <dbReference type="Rhea" id="RHEA:16126"/>
    </physiologicalReaction>
</comment>
<protein>
    <recommendedName>
        <fullName evidence="12">Phosphotransferase</fullName>
        <ecNumber evidence="12">2.7.1.-</ecNumber>
    </recommendedName>
</protein>
<keyword evidence="6 12" id="KW-0418">Kinase</keyword>
<dbReference type="InterPro" id="IPR001312">
    <property type="entry name" value="Hexokinase"/>
</dbReference>